<dbReference type="PANTHER" id="PTHR31052:SF3">
    <property type="entry name" value="COBRA-LIKE PROTEIN 7"/>
    <property type="match status" value="1"/>
</dbReference>
<dbReference type="AlphaFoldDB" id="A0AAQ3KCM3"/>
<feature type="region of interest" description="Disordered" evidence="1">
    <location>
        <begin position="187"/>
        <end position="209"/>
    </location>
</feature>
<proteinExistence type="predicted"/>
<dbReference type="Proteomes" id="UP001327560">
    <property type="component" value="Chromosome 4"/>
</dbReference>
<name>A0AAQ3KCM3_9LILI</name>
<sequence length="217" mass="23884">MAVEVVGFTGKLVWDATKPDGTPWKLVDGSKQAAMGWRSKIRFTVSHLRFAVGSLDSLTKISVDAYCTSRSQRTQPPSGAAVPVPAPAPAPSPDTFCNGVYLSYVLEQREKIHPFTSNPADQPYAFRATATVLNHGTADLLAWTLLVPFRHRELIVSVGARWERKLQDHIGGVASGRWRRVHREGLRGGELGRGGEAPGDDGFDRTSDRPRWMAMFD</sequence>
<keyword evidence="3" id="KW-1185">Reference proteome</keyword>
<accession>A0AAQ3KCM3</accession>
<evidence type="ECO:0000313" key="3">
    <source>
        <dbReference type="Proteomes" id="UP001327560"/>
    </source>
</evidence>
<gene>
    <name evidence="2" type="ORF">Cni_G14268</name>
</gene>
<protein>
    <submittedName>
        <fullName evidence="2">Uncharacterized protein</fullName>
    </submittedName>
</protein>
<reference evidence="2 3" key="1">
    <citation type="submission" date="2023-10" db="EMBL/GenBank/DDBJ databases">
        <title>Chromosome-scale genome assembly provides insights into flower coloration mechanisms of Canna indica.</title>
        <authorList>
            <person name="Li C."/>
        </authorList>
    </citation>
    <scope>NUCLEOTIDE SEQUENCE [LARGE SCALE GENOMIC DNA]</scope>
    <source>
        <tissue evidence="2">Flower</tissue>
    </source>
</reference>
<dbReference type="Gene3D" id="3.90.25.10">
    <property type="entry name" value="UDP-galactose 4-epimerase, domain 1"/>
    <property type="match status" value="1"/>
</dbReference>
<dbReference type="PANTHER" id="PTHR31052">
    <property type="entry name" value="COBRA-LIKE PROTEIN 7"/>
    <property type="match status" value="1"/>
</dbReference>
<dbReference type="EMBL" id="CP136893">
    <property type="protein sequence ID" value="WOL05539.1"/>
    <property type="molecule type" value="Genomic_DNA"/>
</dbReference>
<organism evidence="2 3">
    <name type="scientific">Canna indica</name>
    <name type="common">Indian-shot</name>
    <dbReference type="NCBI Taxonomy" id="4628"/>
    <lineage>
        <taxon>Eukaryota</taxon>
        <taxon>Viridiplantae</taxon>
        <taxon>Streptophyta</taxon>
        <taxon>Embryophyta</taxon>
        <taxon>Tracheophyta</taxon>
        <taxon>Spermatophyta</taxon>
        <taxon>Magnoliopsida</taxon>
        <taxon>Liliopsida</taxon>
        <taxon>Zingiberales</taxon>
        <taxon>Cannaceae</taxon>
        <taxon>Canna</taxon>
    </lineage>
</organism>
<evidence type="ECO:0000313" key="2">
    <source>
        <dbReference type="EMBL" id="WOL05539.1"/>
    </source>
</evidence>
<feature type="compositionally biased region" description="Gly residues" evidence="1">
    <location>
        <begin position="188"/>
        <end position="197"/>
    </location>
</feature>
<evidence type="ECO:0000256" key="1">
    <source>
        <dbReference type="SAM" id="MobiDB-lite"/>
    </source>
</evidence>